<dbReference type="SMART" id="SM00530">
    <property type="entry name" value="HTH_XRE"/>
    <property type="match status" value="1"/>
</dbReference>
<evidence type="ECO:0000313" key="2">
    <source>
        <dbReference type="EMBL" id="HIU53851.1"/>
    </source>
</evidence>
<sequence>MDDRYIFHWKELPFDGAYYLAEELYSARRQKKLSLEEVSRATGIPPVRIDAQEVMSADIDFHIIARLLDFYRIKLGLSKGFFPGLPQNYQKKYFRN</sequence>
<dbReference type="InterPro" id="IPR001387">
    <property type="entry name" value="Cro/C1-type_HTH"/>
</dbReference>
<feature type="domain" description="HTH cro/C1-type" evidence="1">
    <location>
        <begin position="23"/>
        <end position="78"/>
    </location>
</feature>
<gene>
    <name evidence="2" type="ORF">IAD20_07200</name>
</gene>
<protein>
    <submittedName>
        <fullName evidence="2">Helix-turn-helix transcriptional regulator</fullName>
    </submittedName>
</protein>
<reference evidence="2" key="2">
    <citation type="journal article" date="2021" name="PeerJ">
        <title>Extensive microbial diversity within the chicken gut microbiome revealed by metagenomics and culture.</title>
        <authorList>
            <person name="Gilroy R."/>
            <person name="Ravi A."/>
            <person name="Getino M."/>
            <person name="Pursley I."/>
            <person name="Horton D.L."/>
            <person name="Alikhan N.F."/>
            <person name="Baker D."/>
            <person name="Gharbi K."/>
            <person name="Hall N."/>
            <person name="Watson M."/>
            <person name="Adriaenssens E.M."/>
            <person name="Foster-Nyarko E."/>
            <person name="Jarju S."/>
            <person name="Secka A."/>
            <person name="Antonio M."/>
            <person name="Oren A."/>
            <person name="Chaudhuri R.R."/>
            <person name="La Ragione R."/>
            <person name="Hildebrand F."/>
            <person name="Pallen M.J."/>
        </authorList>
    </citation>
    <scope>NUCLEOTIDE SEQUENCE</scope>
    <source>
        <strain evidence="2">ChiW3-316</strain>
    </source>
</reference>
<comment type="caution">
    <text evidence="2">The sequence shown here is derived from an EMBL/GenBank/DDBJ whole genome shotgun (WGS) entry which is preliminary data.</text>
</comment>
<evidence type="ECO:0000313" key="3">
    <source>
        <dbReference type="Proteomes" id="UP000824107"/>
    </source>
</evidence>
<dbReference type="GO" id="GO:0003677">
    <property type="term" value="F:DNA binding"/>
    <property type="evidence" value="ECO:0007669"/>
    <property type="project" value="InterPro"/>
</dbReference>
<evidence type="ECO:0000259" key="1">
    <source>
        <dbReference type="SMART" id="SM00530"/>
    </source>
</evidence>
<dbReference type="SUPFAM" id="SSF47413">
    <property type="entry name" value="lambda repressor-like DNA-binding domains"/>
    <property type="match status" value="1"/>
</dbReference>
<name>A0A9D1M548_9PROT</name>
<dbReference type="Proteomes" id="UP000824107">
    <property type="component" value="Unassembled WGS sequence"/>
</dbReference>
<proteinExistence type="predicted"/>
<accession>A0A9D1M548</accession>
<reference evidence="2" key="1">
    <citation type="submission" date="2020-10" db="EMBL/GenBank/DDBJ databases">
        <authorList>
            <person name="Gilroy R."/>
        </authorList>
    </citation>
    <scope>NUCLEOTIDE SEQUENCE</scope>
    <source>
        <strain evidence="2">ChiW3-316</strain>
    </source>
</reference>
<dbReference type="EMBL" id="DVNC01000050">
    <property type="protein sequence ID" value="HIU53851.1"/>
    <property type="molecule type" value="Genomic_DNA"/>
</dbReference>
<dbReference type="AlphaFoldDB" id="A0A9D1M548"/>
<organism evidence="2 3">
    <name type="scientific">Candidatus Scatocola faecipullorum</name>
    <dbReference type="NCBI Taxonomy" id="2840917"/>
    <lineage>
        <taxon>Bacteria</taxon>
        <taxon>Pseudomonadati</taxon>
        <taxon>Pseudomonadota</taxon>
        <taxon>Alphaproteobacteria</taxon>
        <taxon>Rhodospirillales</taxon>
        <taxon>Rhodospirillaceae</taxon>
        <taxon>Rhodospirillaceae incertae sedis</taxon>
        <taxon>Candidatus Scatocola</taxon>
    </lineage>
</organism>
<dbReference type="InterPro" id="IPR010982">
    <property type="entry name" value="Lambda_DNA-bd_dom_sf"/>
</dbReference>